<evidence type="ECO:0000313" key="1">
    <source>
        <dbReference type="EMBL" id="RRT68951.1"/>
    </source>
</evidence>
<gene>
    <name evidence="1" type="ORF">B296_00009051</name>
</gene>
<proteinExistence type="predicted"/>
<dbReference type="AlphaFoldDB" id="A0A426ZYD3"/>
<comment type="caution">
    <text evidence="1">The sequence shown here is derived from an EMBL/GenBank/DDBJ whole genome shotgun (WGS) entry which is preliminary data.</text>
</comment>
<reference evidence="1 2" key="1">
    <citation type="journal article" date="2014" name="Agronomy (Basel)">
        <title>A Draft Genome Sequence for Ensete ventricosum, the Drought-Tolerant Tree Against Hunger.</title>
        <authorList>
            <person name="Harrison J."/>
            <person name="Moore K.A."/>
            <person name="Paszkiewicz K."/>
            <person name="Jones T."/>
            <person name="Grant M."/>
            <person name="Ambacheew D."/>
            <person name="Muzemil S."/>
            <person name="Studholme D.J."/>
        </authorList>
    </citation>
    <scope>NUCLEOTIDE SEQUENCE [LARGE SCALE GENOMIC DNA]</scope>
</reference>
<evidence type="ECO:0000313" key="2">
    <source>
        <dbReference type="Proteomes" id="UP000287651"/>
    </source>
</evidence>
<protein>
    <submittedName>
        <fullName evidence="1">Uncharacterized protein</fullName>
    </submittedName>
</protein>
<name>A0A426ZYD3_ENSVE</name>
<dbReference type="EMBL" id="AMZH03004524">
    <property type="protein sequence ID" value="RRT68951.1"/>
    <property type="molecule type" value="Genomic_DNA"/>
</dbReference>
<sequence length="204" mass="22015">MACDSLQDQENVPPSTSSAAVDALPCSALGLSLKKPICKRRSGRKRVPLEDITHLFLNLSSPPIPSSFGSISAGASVRSSTLLASSRQASYGGSPRRRRASDISGAASRASILRKGFRYCGGSTLHVPCRSYRRRVRHVRVKSALLCQVDHAGGLAVQGWGDVVAKLIFAISSPMHRTFSRLLVRLPKIRSRVGRGGLRVRLVE</sequence>
<accession>A0A426ZYD3</accession>
<dbReference type="Proteomes" id="UP000287651">
    <property type="component" value="Unassembled WGS sequence"/>
</dbReference>
<organism evidence="1 2">
    <name type="scientific">Ensete ventricosum</name>
    <name type="common">Abyssinian banana</name>
    <name type="synonym">Musa ensete</name>
    <dbReference type="NCBI Taxonomy" id="4639"/>
    <lineage>
        <taxon>Eukaryota</taxon>
        <taxon>Viridiplantae</taxon>
        <taxon>Streptophyta</taxon>
        <taxon>Embryophyta</taxon>
        <taxon>Tracheophyta</taxon>
        <taxon>Spermatophyta</taxon>
        <taxon>Magnoliopsida</taxon>
        <taxon>Liliopsida</taxon>
        <taxon>Zingiberales</taxon>
        <taxon>Musaceae</taxon>
        <taxon>Ensete</taxon>
    </lineage>
</organism>